<dbReference type="GO" id="GO:0045944">
    <property type="term" value="P:positive regulation of transcription by RNA polymerase II"/>
    <property type="evidence" value="ECO:0007669"/>
    <property type="project" value="InterPro"/>
</dbReference>
<keyword evidence="5" id="KW-0539">Nucleus</keyword>
<comment type="subcellular location">
    <subcellularLocation>
        <location evidence="1">Nucleus</location>
    </subcellularLocation>
</comment>
<dbReference type="GO" id="GO:0005634">
    <property type="term" value="C:nucleus"/>
    <property type="evidence" value="ECO:0007669"/>
    <property type="project" value="UniProtKB-SubCell"/>
</dbReference>
<dbReference type="PRINTS" id="PR00404">
    <property type="entry name" value="MADSDOMAIN"/>
</dbReference>
<dbReference type="InterPro" id="IPR050142">
    <property type="entry name" value="MADS-box/MEF2_TF"/>
</dbReference>
<evidence type="ECO:0000313" key="8">
    <source>
        <dbReference type="EMBL" id="PWA91194.1"/>
    </source>
</evidence>
<dbReference type="GO" id="GO:0046983">
    <property type="term" value="F:protein dimerization activity"/>
    <property type="evidence" value="ECO:0007669"/>
    <property type="project" value="InterPro"/>
</dbReference>
<accession>A0A2U1PZH3</accession>
<gene>
    <name evidence="8" type="ORF">CTI12_AA093740</name>
</gene>
<evidence type="ECO:0000256" key="1">
    <source>
        <dbReference type="ARBA" id="ARBA00004123"/>
    </source>
</evidence>
<dbReference type="PROSITE" id="PS50066">
    <property type="entry name" value="MADS_BOX_2"/>
    <property type="match status" value="1"/>
</dbReference>
<dbReference type="GO" id="GO:0000977">
    <property type="term" value="F:RNA polymerase II transcription regulatory region sequence-specific DNA binding"/>
    <property type="evidence" value="ECO:0007669"/>
    <property type="project" value="InterPro"/>
</dbReference>
<dbReference type="Gene3D" id="3.40.1810.10">
    <property type="entry name" value="Transcription factor, MADS-box"/>
    <property type="match status" value="1"/>
</dbReference>
<dbReference type="STRING" id="35608.A0A2U1PZH3"/>
<feature type="domain" description="MADS-box" evidence="7">
    <location>
        <begin position="121"/>
        <end position="181"/>
    </location>
</feature>
<dbReference type="InterPro" id="IPR002100">
    <property type="entry name" value="TF_MADSbox"/>
</dbReference>
<feature type="region of interest" description="Disordered" evidence="6">
    <location>
        <begin position="60"/>
        <end position="79"/>
    </location>
</feature>
<evidence type="ECO:0000313" key="9">
    <source>
        <dbReference type="Proteomes" id="UP000245207"/>
    </source>
</evidence>
<dbReference type="Pfam" id="PF00319">
    <property type="entry name" value="SRF-TF"/>
    <property type="match status" value="1"/>
</dbReference>
<dbReference type="InterPro" id="IPR036879">
    <property type="entry name" value="TF_MADSbox_sf"/>
</dbReference>
<organism evidence="8 9">
    <name type="scientific">Artemisia annua</name>
    <name type="common">Sweet wormwood</name>
    <dbReference type="NCBI Taxonomy" id="35608"/>
    <lineage>
        <taxon>Eukaryota</taxon>
        <taxon>Viridiplantae</taxon>
        <taxon>Streptophyta</taxon>
        <taxon>Embryophyta</taxon>
        <taxon>Tracheophyta</taxon>
        <taxon>Spermatophyta</taxon>
        <taxon>Magnoliopsida</taxon>
        <taxon>eudicotyledons</taxon>
        <taxon>Gunneridae</taxon>
        <taxon>Pentapetalae</taxon>
        <taxon>asterids</taxon>
        <taxon>campanulids</taxon>
        <taxon>Asterales</taxon>
        <taxon>Asteraceae</taxon>
        <taxon>Asteroideae</taxon>
        <taxon>Anthemideae</taxon>
        <taxon>Artemisiinae</taxon>
        <taxon>Artemisia</taxon>
    </lineage>
</organism>
<dbReference type="SUPFAM" id="SSF55455">
    <property type="entry name" value="SRF-like"/>
    <property type="match status" value="1"/>
</dbReference>
<proteinExistence type="predicted"/>
<evidence type="ECO:0000256" key="2">
    <source>
        <dbReference type="ARBA" id="ARBA00023015"/>
    </source>
</evidence>
<dbReference type="AlphaFoldDB" id="A0A2U1PZH3"/>
<evidence type="ECO:0000256" key="4">
    <source>
        <dbReference type="ARBA" id="ARBA00023163"/>
    </source>
</evidence>
<evidence type="ECO:0000259" key="7">
    <source>
        <dbReference type="PROSITE" id="PS50066"/>
    </source>
</evidence>
<dbReference type="OrthoDB" id="1933443at2759"/>
<feature type="compositionally biased region" description="Polar residues" evidence="6">
    <location>
        <begin position="60"/>
        <end position="70"/>
    </location>
</feature>
<reference evidence="8 9" key="1">
    <citation type="journal article" date="2018" name="Mol. Plant">
        <title>The genome of Artemisia annua provides insight into the evolution of Asteraceae family and artemisinin biosynthesis.</title>
        <authorList>
            <person name="Shen Q."/>
            <person name="Zhang L."/>
            <person name="Liao Z."/>
            <person name="Wang S."/>
            <person name="Yan T."/>
            <person name="Shi P."/>
            <person name="Liu M."/>
            <person name="Fu X."/>
            <person name="Pan Q."/>
            <person name="Wang Y."/>
            <person name="Lv Z."/>
            <person name="Lu X."/>
            <person name="Zhang F."/>
            <person name="Jiang W."/>
            <person name="Ma Y."/>
            <person name="Chen M."/>
            <person name="Hao X."/>
            <person name="Li L."/>
            <person name="Tang Y."/>
            <person name="Lv G."/>
            <person name="Zhou Y."/>
            <person name="Sun X."/>
            <person name="Brodelius P.E."/>
            <person name="Rose J.K.C."/>
            <person name="Tang K."/>
        </authorList>
    </citation>
    <scope>NUCLEOTIDE SEQUENCE [LARGE SCALE GENOMIC DNA]</scope>
    <source>
        <strain evidence="9">cv. Huhao1</strain>
        <tissue evidence="8">Leaf</tissue>
    </source>
</reference>
<comment type="caution">
    <text evidence="8">The sequence shown here is derived from an EMBL/GenBank/DDBJ whole genome shotgun (WGS) entry which is preliminary data.</text>
</comment>
<name>A0A2U1PZH3_ARTAN</name>
<evidence type="ECO:0000256" key="5">
    <source>
        <dbReference type="ARBA" id="ARBA00023242"/>
    </source>
</evidence>
<keyword evidence="9" id="KW-1185">Reference proteome</keyword>
<dbReference type="Proteomes" id="UP000245207">
    <property type="component" value="Unassembled WGS sequence"/>
</dbReference>
<dbReference type="InterPro" id="IPR033896">
    <property type="entry name" value="MEF2-like_N"/>
</dbReference>
<keyword evidence="2" id="KW-0805">Transcription regulation</keyword>
<sequence>MAKVNMPSVITELEEEDNALVVNEEGQSNDMQKAKILLTKALQKSFYSTTTNNNLRIASNRRTNERNITPETPDMDPNGDTLAKFAGLEYSTNVEQSLKIVSHRQNWKVVLLSLEQVSFSMGRGKVELKRIEDNGSRHVSFSKRRNGLMKKAHELAVLCDVDVGCFVFSGTNRLYEYSTGESMVKILTRYQEYKNTDEIVRRTVREDRFYGLPPTSRCIKIGMVTKNQIRRTSYLRKKKLASEHRDVCTADELTEMVQRQLEDHKVQQSDTTELWQLEKQIQPVLQLVRTRKVSFPVRKIDTVDVGSCEGTAGKALTALVCNHGWGQEIIPPNPETIYYFKQSKISWNLCLNSYPNKNWSQLNIHVLKILNGT</sequence>
<dbReference type="SMART" id="SM00432">
    <property type="entry name" value="MADS"/>
    <property type="match status" value="1"/>
</dbReference>
<evidence type="ECO:0000256" key="6">
    <source>
        <dbReference type="SAM" id="MobiDB-lite"/>
    </source>
</evidence>
<keyword evidence="3" id="KW-0238">DNA-binding</keyword>
<protein>
    <submittedName>
        <fullName evidence="8">AGAMOUS-like 31</fullName>
    </submittedName>
</protein>
<evidence type="ECO:0000256" key="3">
    <source>
        <dbReference type="ARBA" id="ARBA00023125"/>
    </source>
</evidence>
<dbReference type="PANTHER" id="PTHR48019">
    <property type="entry name" value="SERUM RESPONSE FACTOR HOMOLOG"/>
    <property type="match status" value="1"/>
</dbReference>
<keyword evidence="4" id="KW-0804">Transcription</keyword>
<dbReference type="EMBL" id="PKPP01000564">
    <property type="protein sequence ID" value="PWA91194.1"/>
    <property type="molecule type" value="Genomic_DNA"/>
</dbReference>
<dbReference type="CDD" id="cd00265">
    <property type="entry name" value="MADS_MEF2_like"/>
    <property type="match status" value="1"/>
</dbReference>